<reference evidence="1 2" key="1">
    <citation type="journal article" date="2019" name="Sci. Rep.">
        <title>Orb-weaving spider Araneus ventricosus genome elucidates the spidroin gene catalogue.</title>
        <authorList>
            <person name="Kono N."/>
            <person name="Nakamura H."/>
            <person name="Ohtoshi R."/>
            <person name="Moran D.A.P."/>
            <person name="Shinohara A."/>
            <person name="Yoshida Y."/>
            <person name="Fujiwara M."/>
            <person name="Mori M."/>
            <person name="Tomita M."/>
            <person name="Arakawa K."/>
        </authorList>
    </citation>
    <scope>NUCLEOTIDE SEQUENCE [LARGE SCALE GENOMIC DNA]</scope>
</reference>
<gene>
    <name evidence="1" type="ORF">AVEN_188962_1</name>
</gene>
<dbReference type="Proteomes" id="UP000499080">
    <property type="component" value="Unassembled WGS sequence"/>
</dbReference>
<sequence>MDGFEIEGLGLTPQNGRQVFVEAIPYPRVPSNELCGEQIFLTLQGDPSQKESLVCLFSFCDFSDLDLALFFDMLMPQGTGDG</sequence>
<protein>
    <submittedName>
        <fullName evidence="1">Uncharacterized protein</fullName>
    </submittedName>
</protein>
<dbReference type="AlphaFoldDB" id="A0A4Y2MUB4"/>
<organism evidence="1 2">
    <name type="scientific">Araneus ventricosus</name>
    <name type="common">Orbweaver spider</name>
    <name type="synonym">Epeira ventricosa</name>
    <dbReference type="NCBI Taxonomy" id="182803"/>
    <lineage>
        <taxon>Eukaryota</taxon>
        <taxon>Metazoa</taxon>
        <taxon>Ecdysozoa</taxon>
        <taxon>Arthropoda</taxon>
        <taxon>Chelicerata</taxon>
        <taxon>Arachnida</taxon>
        <taxon>Araneae</taxon>
        <taxon>Araneomorphae</taxon>
        <taxon>Entelegynae</taxon>
        <taxon>Araneoidea</taxon>
        <taxon>Araneidae</taxon>
        <taxon>Araneus</taxon>
    </lineage>
</organism>
<dbReference type="EMBL" id="BGPR01124876">
    <property type="protein sequence ID" value="GBN30748.1"/>
    <property type="molecule type" value="Genomic_DNA"/>
</dbReference>
<keyword evidence="2" id="KW-1185">Reference proteome</keyword>
<comment type="caution">
    <text evidence="1">The sequence shown here is derived from an EMBL/GenBank/DDBJ whole genome shotgun (WGS) entry which is preliminary data.</text>
</comment>
<accession>A0A4Y2MUB4</accession>
<proteinExistence type="predicted"/>
<name>A0A4Y2MUB4_ARAVE</name>
<evidence type="ECO:0000313" key="1">
    <source>
        <dbReference type="EMBL" id="GBN30748.1"/>
    </source>
</evidence>
<evidence type="ECO:0000313" key="2">
    <source>
        <dbReference type="Proteomes" id="UP000499080"/>
    </source>
</evidence>